<evidence type="ECO:0000313" key="11">
    <source>
        <dbReference type="Proteomes" id="UP000249135"/>
    </source>
</evidence>
<proteinExistence type="predicted"/>
<evidence type="ECO:0000259" key="8">
    <source>
        <dbReference type="PROSITE" id="PS50280"/>
    </source>
</evidence>
<evidence type="ECO:0000256" key="1">
    <source>
        <dbReference type="ARBA" id="ARBA00004286"/>
    </source>
</evidence>
<dbReference type="SUPFAM" id="SSF82199">
    <property type="entry name" value="SET domain"/>
    <property type="match status" value="1"/>
</dbReference>
<evidence type="ECO:0000256" key="6">
    <source>
        <dbReference type="ARBA" id="ARBA00022723"/>
    </source>
</evidence>
<dbReference type="AlphaFoldDB" id="A0A2W5Q8N4"/>
<comment type="subcellular location">
    <subcellularLocation>
        <location evidence="1">Chromosome</location>
    </subcellularLocation>
</comment>
<dbReference type="PROSITE" id="PS50280">
    <property type="entry name" value="SET"/>
    <property type="match status" value="1"/>
</dbReference>
<keyword evidence="7" id="KW-0862">Zinc</keyword>
<evidence type="ECO:0000256" key="2">
    <source>
        <dbReference type="ARBA" id="ARBA00022454"/>
    </source>
</evidence>
<evidence type="ECO:0000256" key="3">
    <source>
        <dbReference type="ARBA" id="ARBA00022603"/>
    </source>
</evidence>
<comment type="caution">
    <text evidence="10">The sequence shown here is derived from an EMBL/GenBank/DDBJ whole genome shotgun (WGS) entry which is preliminary data.</text>
</comment>
<reference evidence="10 11" key="1">
    <citation type="submission" date="2017-08" db="EMBL/GenBank/DDBJ databases">
        <title>Infants hospitalized years apart are colonized by the same room-sourced microbial strains.</title>
        <authorList>
            <person name="Brooks B."/>
            <person name="Olm M.R."/>
            <person name="Firek B.A."/>
            <person name="Baker R."/>
            <person name="Thomas B.C."/>
            <person name="Morowitz M.J."/>
            <person name="Banfield J.F."/>
        </authorList>
    </citation>
    <scope>NUCLEOTIDE SEQUENCE [LARGE SCALE GENOMIC DNA]</scope>
    <source>
        <strain evidence="10">S2_005_003_R2_41</strain>
    </source>
</reference>
<organism evidence="10 11">
    <name type="scientific">Variovorax paradoxus</name>
    <dbReference type="NCBI Taxonomy" id="34073"/>
    <lineage>
        <taxon>Bacteria</taxon>
        <taxon>Pseudomonadati</taxon>
        <taxon>Pseudomonadota</taxon>
        <taxon>Betaproteobacteria</taxon>
        <taxon>Burkholderiales</taxon>
        <taxon>Comamonadaceae</taxon>
        <taxon>Variovorax</taxon>
    </lineage>
</organism>
<evidence type="ECO:0000259" key="9">
    <source>
        <dbReference type="PROSITE" id="PS50868"/>
    </source>
</evidence>
<dbReference type="SMART" id="SM00317">
    <property type="entry name" value="SET"/>
    <property type="match status" value="1"/>
</dbReference>
<feature type="domain" description="SET" evidence="8">
    <location>
        <begin position="12"/>
        <end position="125"/>
    </location>
</feature>
<sequence>MPAAPLRTPPTPLLHVRPSGVHGLGAFAAVDLRAGTKLGRYTGRRFTAMQAAAMEWDSTLTYLFGLSDGTLIDGGRGGNAMRHLNHACEPNCEAHEEHGTRGRLHLVIHTLRDVRAGEELFLDYALTVDDAEGPGDYPCHCGSLRCRGTMVAVTD</sequence>
<evidence type="ECO:0000313" key="10">
    <source>
        <dbReference type="EMBL" id="PZQ73746.1"/>
    </source>
</evidence>
<dbReference type="EMBL" id="QFPP01000168">
    <property type="protein sequence ID" value="PZQ73746.1"/>
    <property type="molecule type" value="Genomic_DNA"/>
</dbReference>
<dbReference type="PROSITE" id="PS50868">
    <property type="entry name" value="POST_SET"/>
    <property type="match status" value="1"/>
</dbReference>
<feature type="domain" description="Post-SET" evidence="9">
    <location>
        <begin position="135"/>
        <end position="151"/>
    </location>
</feature>
<keyword evidence="5" id="KW-0949">S-adenosyl-L-methionine</keyword>
<dbReference type="InterPro" id="IPR001214">
    <property type="entry name" value="SET_dom"/>
</dbReference>
<evidence type="ECO:0000256" key="4">
    <source>
        <dbReference type="ARBA" id="ARBA00022679"/>
    </source>
</evidence>
<keyword evidence="3 10" id="KW-0489">Methyltransferase</keyword>
<dbReference type="Gene3D" id="2.170.270.10">
    <property type="entry name" value="SET domain"/>
    <property type="match status" value="1"/>
</dbReference>
<dbReference type="GO" id="GO:0046872">
    <property type="term" value="F:metal ion binding"/>
    <property type="evidence" value="ECO:0007669"/>
    <property type="project" value="UniProtKB-KW"/>
</dbReference>
<dbReference type="Proteomes" id="UP000249135">
    <property type="component" value="Unassembled WGS sequence"/>
</dbReference>
<dbReference type="GO" id="GO:0008168">
    <property type="term" value="F:methyltransferase activity"/>
    <property type="evidence" value="ECO:0007669"/>
    <property type="project" value="UniProtKB-KW"/>
</dbReference>
<name>A0A2W5Q8N4_VARPD</name>
<dbReference type="PANTHER" id="PTHR46223:SF3">
    <property type="entry name" value="HISTONE-LYSINE N-METHYLTRANSFERASE SET-23"/>
    <property type="match status" value="1"/>
</dbReference>
<dbReference type="Pfam" id="PF00856">
    <property type="entry name" value="SET"/>
    <property type="match status" value="1"/>
</dbReference>
<keyword evidence="2" id="KW-0158">Chromosome</keyword>
<evidence type="ECO:0000256" key="7">
    <source>
        <dbReference type="ARBA" id="ARBA00022833"/>
    </source>
</evidence>
<dbReference type="GO" id="GO:0005694">
    <property type="term" value="C:chromosome"/>
    <property type="evidence" value="ECO:0007669"/>
    <property type="project" value="UniProtKB-SubCell"/>
</dbReference>
<keyword evidence="6" id="KW-0479">Metal-binding</keyword>
<gene>
    <name evidence="10" type="ORF">DI563_14070</name>
</gene>
<dbReference type="InterPro" id="IPR046341">
    <property type="entry name" value="SET_dom_sf"/>
</dbReference>
<dbReference type="GO" id="GO:0032259">
    <property type="term" value="P:methylation"/>
    <property type="evidence" value="ECO:0007669"/>
    <property type="project" value="UniProtKB-KW"/>
</dbReference>
<dbReference type="InterPro" id="IPR050973">
    <property type="entry name" value="H3K9_Histone-Lys_N-MTase"/>
</dbReference>
<protein>
    <submittedName>
        <fullName evidence="10">SET domain-containing protein-lysine N-methyltransferase</fullName>
    </submittedName>
</protein>
<accession>A0A2W5Q8N4</accession>
<dbReference type="InterPro" id="IPR003616">
    <property type="entry name" value="Post-SET_dom"/>
</dbReference>
<keyword evidence="4 10" id="KW-0808">Transferase</keyword>
<dbReference type="PANTHER" id="PTHR46223">
    <property type="entry name" value="HISTONE-LYSINE N-METHYLTRANSFERASE SUV39H"/>
    <property type="match status" value="1"/>
</dbReference>
<evidence type="ECO:0000256" key="5">
    <source>
        <dbReference type="ARBA" id="ARBA00022691"/>
    </source>
</evidence>